<organism evidence="2 4">
    <name type="scientific">Orbilia oligospora</name>
    <name type="common">Nematode-trapping fungus</name>
    <name type="synonym">Arthrobotrys oligospora</name>
    <dbReference type="NCBI Taxonomy" id="2813651"/>
    <lineage>
        <taxon>Eukaryota</taxon>
        <taxon>Fungi</taxon>
        <taxon>Dikarya</taxon>
        <taxon>Ascomycota</taxon>
        <taxon>Pezizomycotina</taxon>
        <taxon>Orbiliomycetes</taxon>
        <taxon>Orbiliales</taxon>
        <taxon>Orbiliaceae</taxon>
        <taxon>Orbilia</taxon>
    </lineage>
</organism>
<dbReference type="EMBL" id="WIPF01000011">
    <property type="protein sequence ID" value="KAF3229861.1"/>
    <property type="molecule type" value="Genomic_DNA"/>
</dbReference>
<name>A0A7C8R540_ORBOL</name>
<reference evidence="3 4" key="1">
    <citation type="submission" date="2019-06" db="EMBL/GenBank/DDBJ databases">
        <authorList>
            <person name="Palmer J.M."/>
        </authorList>
    </citation>
    <scope>NUCLEOTIDE SEQUENCE [LARGE SCALE GENOMIC DNA]</scope>
    <source>
        <strain evidence="2 4">TWF191</strain>
        <strain evidence="1 3">TWF788</strain>
    </source>
</reference>
<evidence type="ECO:0000313" key="2">
    <source>
        <dbReference type="EMBL" id="KAF3229861.1"/>
    </source>
</evidence>
<dbReference type="Proteomes" id="UP000479691">
    <property type="component" value="Unassembled WGS sequence"/>
</dbReference>
<protein>
    <submittedName>
        <fullName evidence="2">Uncharacterized protein</fullName>
    </submittedName>
</protein>
<dbReference type="EMBL" id="JAABOE010000004">
    <property type="protein sequence ID" value="KAF3191071.1"/>
    <property type="molecule type" value="Genomic_DNA"/>
</dbReference>
<accession>A0A7C8R540</accession>
<evidence type="ECO:0000313" key="4">
    <source>
        <dbReference type="Proteomes" id="UP000483672"/>
    </source>
</evidence>
<evidence type="ECO:0000313" key="1">
    <source>
        <dbReference type="EMBL" id="KAF3191071.1"/>
    </source>
</evidence>
<dbReference type="AlphaFoldDB" id="A0A7C8R540"/>
<comment type="caution">
    <text evidence="2">The sequence shown here is derived from an EMBL/GenBank/DDBJ whole genome shotgun (WGS) entry which is preliminary data.</text>
</comment>
<sequence length="67" mass="7175">MHARTGIRVHGIWALESPSREQLIAIQVPEVSVLPGLIGELYSGGSAVSGLLCAHIMVRNPNGRTEE</sequence>
<evidence type="ECO:0000313" key="3">
    <source>
        <dbReference type="Proteomes" id="UP000479691"/>
    </source>
</evidence>
<proteinExistence type="predicted"/>
<gene>
    <name evidence="2" type="ORF">TWF191_000769</name>
    <name evidence="1" type="ORF">TWF788_007255</name>
</gene>
<dbReference type="Proteomes" id="UP000483672">
    <property type="component" value="Unassembled WGS sequence"/>
</dbReference>